<dbReference type="InterPro" id="IPR011055">
    <property type="entry name" value="Dup_hybrid_motif"/>
</dbReference>
<dbReference type="PANTHER" id="PTHR21666:SF291">
    <property type="entry name" value="STAGE II SPORULATION PROTEIN Q"/>
    <property type="match status" value="1"/>
</dbReference>
<organism evidence="4 5">
    <name type="scientific">Paenibacillus thiaminolyticus</name>
    <name type="common">Bacillus thiaminolyticus</name>
    <dbReference type="NCBI Taxonomy" id="49283"/>
    <lineage>
        <taxon>Bacteria</taxon>
        <taxon>Bacillati</taxon>
        <taxon>Bacillota</taxon>
        <taxon>Bacilli</taxon>
        <taxon>Bacillales</taxon>
        <taxon>Paenibacillaceae</taxon>
        <taxon>Paenibacillus</taxon>
    </lineage>
</organism>
<dbReference type="RefSeq" id="WP_119792640.1">
    <property type="nucleotide sequence ID" value="NZ_QYZD01000005.1"/>
</dbReference>
<dbReference type="Pfam" id="PF01551">
    <property type="entry name" value="Peptidase_M23"/>
    <property type="match status" value="1"/>
</dbReference>
<feature type="compositionally biased region" description="Low complexity" evidence="1">
    <location>
        <begin position="1"/>
        <end position="31"/>
    </location>
</feature>
<feature type="transmembrane region" description="Helical" evidence="2">
    <location>
        <begin position="51"/>
        <end position="71"/>
    </location>
</feature>
<evidence type="ECO:0000256" key="1">
    <source>
        <dbReference type="SAM" id="MobiDB-lite"/>
    </source>
</evidence>
<dbReference type="SUPFAM" id="SSF51261">
    <property type="entry name" value="Duplicated hybrid motif"/>
    <property type="match status" value="1"/>
</dbReference>
<evidence type="ECO:0000256" key="2">
    <source>
        <dbReference type="SAM" id="Phobius"/>
    </source>
</evidence>
<keyword evidence="2" id="KW-0812">Transmembrane</keyword>
<dbReference type="CDD" id="cd12797">
    <property type="entry name" value="M23_peptidase"/>
    <property type="match status" value="1"/>
</dbReference>
<proteinExistence type="predicted"/>
<gene>
    <name evidence="4" type="ORF">DQX05_08480</name>
</gene>
<comment type="caution">
    <text evidence="4">The sequence shown here is derived from an EMBL/GenBank/DDBJ whole genome shotgun (WGS) entry which is preliminary data.</text>
</comment>
<dbReference type="Proteomes" id="UP000266177">
    <property type="component" value="Unassembled WGS sequence"/>
</dbReference>
<keyword evidence="2" id="KW-0472">Membrane</keyword>
<sequence>MSEQNQNNSKNKSTTSSSANNAANTPEAPKPISGAQVVHTSTWRKLLSKRWVFPALYMAAAAIILTLVWVYQDMNRPLDPNAETAQVDQTVVDSGAQAEGTVNEEAVEVVASNETLGWPVKDAQEVDVVMSYYDETASKEEQAAAVIEFEQTFTPNVGIDLARKDQKAFDVLSAMSGKVIRAEQHPKNGFVVEVDHGGGMKTVYQSLADVKVAKGDTVKKGDTLGTAGRSELEKALGVHVHFEVYDNNKPVNPTSLLAKN</sequence>
<name>A0A3A3GMD7_PANTH</name>
<dbReference type="AlphaFoldDB" id="A0A3A3GMD7"/>
<dbReference type="InterPro" id="IPR016047">
    <property type="entry name" value="M23ase_b-sheet_dom"/>
</dbReference>
<dbReference type="PANTHER" id="PTHR21666">
    <property type="entry name" value="PEPTIDASE-RELATED"/>
    <property type="match status" value="1"/>
</dbReference>
<accession>A0A3A3GMD7</accession>
<dbReference type="OrthoDB" id="2050153at2"/>
<dbReference type="EMBL" id="QYZD01000005">
    <property type="protein sequence ID" value="RJG24870.1"/>
    <property type="molecule type" value="Genomic_DNA"/>
</dbReference>
<evidence type="ECO:0000259" key="3">
    <source>
        <dbReference type="Pfam" id="PF01551"/>
    </source>
</evidence>
<keyword evidence="2" id="KW-1133">Transmembrane helix</keyword>
<dbReference type="GO" id="GO:0004222">
    <property type="term" value="F:metalloendopeptidase activity"/>
    <property type="evidence" value="ECO:0007669"/>
    <property type="project" value="TreeGrafter"/>
</dbReference>
<evidence type="ECO:0000313" key="5">
    <source>
        <dbReference type="Proteomes" id="UP000266177"/>
    </source>
</evidence>
<dbReference type="Gene3D" id="2.70.70.10">
    <property type="entry name" value="Glucose Permease (Domain IIA)"/>
    <property type="match status" value="1"/>
</dbReference>
<feature type="region of interest" description="Disordered" evidence="1">
    <location>
        <begin position="1"/>
        <end position="33"/>
    </location>
</feature>
<reference evidence="4 5" key="1">
    <citation type="submission" date="2018-09" db="EMBL/GenBank/DDBJ databases">
        <title>Paenibacillus SK2017-BO5.</title>
        <authorList>
            <person name="Piskunova J.V."/>
            <person name="Dubiley S.A."/>
            <person name="Severinov K.V."/>
        </authorList>
    </citation>
    <scope>NUCLEOTIDE SEQUENCE [LARGE SCALE GENOMIC DNA]</scope>
    <source>
        <strain evidence="4 5">BO5</strain>
    </source>
</reference>
<evidence type="ECO:0000313" key="4">
    <source>
        <dbReference type="EMBL" id="RJG24870.1"/>
    </source>
</evidence>
<protein>
    <submittedName>
        <fullName evidence="4">M23 family metallopeptidase</fullName>
    </submittedName>
</protein>
<dbReference type="InterPro" id="IPR050570">
    <property type="entry name" value="Cell_wall_metabolism_enzyme"/>
</dbReference>
<feature type="domain" description="M23ase beta-sheet core" evidence="3">
    <location>
        <begin position="156"/>
        <end position="253"/>
    </location>
</feature>